<dbReference type="InterPro" id="IPR011335">
    <property type="entry name" value="Restrct_endonuc-II-like"/>
</dbReference>
<evidence type="ECO:0000313" key="2">
    <source>
        <dbReference type="EMBL" id="MFB2896082.1"/>
    </source>
</evidence>
<keyword evidence="3" id="KW-1185">Reference proteome</keyword>
<evidence type="ECO:0000313" key="3">
    <source>
        <dbReference type="Proteomes" id="UP001576784"/>
    </source>
</evidence>
<evidence type="ECO:0000259" key="1">
    <source>
        <dbReference type="Pfam" id="PF05685"/>
    </source>
</evidence>
<feature type="domain" description="Putative restriction endonuclease" evidence="1">
    <location>
        <begin position="17"/>
        <end position="177"/>
    </location>
</feature>
<dbReference type="PANTHER" id="PTHR47152:SF1">
    <property type="entry name" value="SLL1186 PROTEIN"/>
    <property type="match status" value="1"/>
</dbReference>
<accession>A0ABV4XX99</accession>
<organism evidence="2 3">
    <name type="scientific">Floridaenema flaviceps BLCC-F50</name>
    <dbReference type="NCBI Taxonomy" id="3153642"/>
    <lineage>
        <taxon>Bacteria</taxon>
        <taxon>Bacillati</taxon>
        <taxon>Cyanobacteriota</taxon>
        <taxon>Cyanophyceae</taxon>
        <taxon>Oscillatoriophycideae</taxon>
        <taxon>Aerosakkonematales</taxon>
        <taxon>Aerosakkonemataceae</taxon>
        <taxon>Floridanema</taxon>
        <taxon>Floridanema flaviceps</taxon>
    </lineage>
</organism>
<name>A0ABV4XX99_9CYAN</name>
<gene>
    <name evidence="2" type="ORF">ACE1CI_24490</name>
</gene>
<dbReference type="GO" id="GO:0004519">
    <property type="term" value="F:endonuclease activity"/>
    <property type="evidence" value="ECO:0007669"/>
    <property type="project" value="UniProtKB-KW"/>
</dbReference>
<protein>
    <submittedName>
        <fullName evidence="2">Uma2 family endonuclease</fullName>
    </submittedName>
</protein>
<dbReference type="SUPFAM" id="SSF52980">
    <property type="entry name" value="Restriction endonuclease-like"/>
    <property type="match status" value="1"/>
</dbReference>
<dbReference type="InterPro" id="IPR008538">
    <property type="entry name" value="Uma2"/>
</dbReference>
<keyword evidence="2" id="KW-0255">Endonuclease</keyword>
<dbReference type="Proteomes" id="UP001576784">
    <property type="component" value="Unassembled WGS sequence"/>
</dbReference>
<keyword evidence="2" id="KW-0378">Hydrolase</keyword>
<proteinExistence type="predicted"/>
<dbReference type="EMBL" id="JBHFNR010000182">
    <property type="protein sequence ID" value="MFB2896082.1"/>
    <property type="molecule type" value="Genomic_DNA"/>
</dbReference>
<dbReference type="PANTHER" id="PTHR47152">
    <property type="entry name" value="SLR2084 PROTEIN-RELATED"/>
    <property type="match status" value="1"/>
</dbReference>
<reference evidence="2 3" key="1">
    <citation type="submission" date="2024-09" db="EMBL/GenBank/DDBJ databases">
        <title>Floridaenema gen nov. (Aerosakkonemataceae, Aerosakkonematales ord. nov., Cyanobacteria) from benthic tropical and subtropical fresh waters, with the description of four new species.</title>
        <authorList>
            <person name="Moretto J.A."/>
            <person name="Berthold D.E."/>
            <person name="Lefler F.W."/>
            <person name="Huang I.-S."/>
            <person name="Laughinghouse H. IV."/>
        </authorList>
    </citation>
    <scope>NUCLEOTIDE SEQUENCE [LARGE SCALE GENOMIC DNA]</scope>
    <source>
        <strain evidence="2 3">BLCC-F50</strain>
    </source>
</reference>
<dbReference type="RefSeq" id="WP_413265710.1">
    <property type="nucleotide sequence ID" value="NZ_JBHFNR010000182.1"/>
</dbReference>
<dbReference type="CDD" id="cd06260">
    <property type="entry name" value="DUF820-like"/>
    <property type="match status" value="1"/>
</dbReference>
<comment type="caution">
    <text evidence="2">The sequence shown here is derived from an EMBL/GenBank/DDBJ whole genome shotgun (WGS) entry which is preliminary data.</text>
</comment>
<dbReference type="InterPro" id="IPR012296">
    <property type="entry name" value="Nuclease_put_TT1808"/>
</dbReference>
<dbReference type="Gene3D" id="3.90.1570.10">
    <property type="entry name" value="tt1808, chain A"/>
    <property type="match status" value="1"/>
</dbReference>
<dbReference type="Pfam" id="PF05685">
    <property type="entry name" value="Uma2"/>
    <property type="match status" value="1"/>
</dbReference>
<keyword evidence="2" id="KW-0540">Nuclease</keyword>
<sequence length="209" mass="24011">MVTAIASHRVLLQNISWETFERILAEMGEDRVSRLTYDRGTLEIMTPLLPHEHNNRLIHNLIVILAEELNLNLKSVGSLTCKRPDRRRGAEPDSSFYIQNEPLVRDKQQIDLTVDPPPDLVVEVDVTSSSIDRLAIYADIGVAELWRYDSPLMEIYLLNSGEYVLSNVSPTFANLPLAWEIPQFLEQSLRIGEIPMLRSFRTWVRQQLS</sequence>